<organism evidence="5 6">
    <name type="scientific">Scleroderma citrinum Foug A</name>
    <dbReference type="NCBI Taxonomy" id="1036808"/>
    <lineage>
        <taxon>Eukaryota</taxon>
        <taxon>Fungi</taxon>
        <taxon>Dikarya</taxon>
        <taxon>Basidiomycota</taxon>
        <taxon>Agaricomycotina</taxon>
        <taxon>Agaricomycetes</taxon>
        <taxon>Agaricomycetidae</taxon>
        <taxon>Boletales</taxon>
        <taxon>Sclerodermatineae</taxon>
        <taxon>Sclerodermataceae</taxon>
        <taxon>Scleroderma</taxon>
    </lineage>
</organism>
<dbReference type="Proteomes" id="UP000053989">
    <property type="component" value="Unassembled WGS sequence"/>
</dbReference>
<evidence type="ECO:0000313" key="6">
    <source>
        <dbReference type="Proteomes" id="UP000053989"/>
    </source>
</evidence>
<reference evidence="6" key="2">
    <citation type="submission" date="2015-01" db="EMBL/GenBank/DDBJ databases">
        <title>Evolutionary Origins and Diversification of the Mycorrhizal Mutualists.</title>
        <authorList>
            <consortium name="DOE Joint Genome Institute"/>
            <consortium name="Mycorrhizal Genomics Consortium"/>
            <person name="Kohler A."/>
            <person name="Kuo A."/>
            <person name="Nagy L.G."/>
            <person name="Floudas D."/>
            <person name="Copeland A."/>
            <person name="Barry K.W."/>
            <person name="Cichocki N."/>
            <person name="Veneault-Fourrey C."/>
            <person name="LaButti K."/>
            <person name="Lindquist E.A."/>
            <person name="Lipzen A."/>
            <person name="Lundell T."/>
            <person name="Morin E."/>
            <person name="Murat C."/>
            <person name="Riley R."/>
            <person name="Ohm R."/>
            <person name="Sun H."/>
            <person name="Tunlid A."/>
            <person name="Henrissat B."/>
            <person name="Grigoriev I.V."/>
            <person name="Hibbett D.S."/>
            <person name="Martin F."/>
        </authorList>
    </citation>
    <scope>NUCLEOTIDE SEQUENCE [LARGE SCALE GENOMIC DNA]</scope>
    <source>
        <strain evidence="6">Foug A</strain>
    </source>
</reference>
<dbReference type="CDD" id="cd12400">
    <property type="entry name" value="RRM_Nop6"/>
    <property type="match status" value="1"/>
</dbReference>
<dbReference type="Gene3D" id="3.30.70.330">
    <property type="match status" value="1"/>
</dbReference>
<gene>
    <name evidence="5" type="ORF">SCLCIDRAFT_527742</name>
</gene>
<evidence type="ECO:0000259" key="4">
    <source>
        <dbReference type="PROSITE" id="PS50102"/>
    </source>
</evidence>
<feature type="compositionally biased region" description="Basic and acidic residues" evidence="3">
    <location>
        <begin position="88"/>
        <end position="104"/>
    </location>
</feature>
<dbReference type="AlphaFoldDB" id="A0A0C3A9F4"/>
<dbReference type="Pfam" id="PF00076">
    <property type="entry name" value="RRM_1"/>
    <property type="match status" value="1"/>
</dbReference>
<evidence type="ECO:0000256" key="3">
    <source>
        <dbReference type="SAM" id="MobiDB-lite"/>
    </source>
</evidence>
<feature type="compositionally biased region" description="Basic and acidic residues" evidence="3">
    <location>
        <begin position="70"/>
        <end position="79"/>
    </location>
</feature>
<dbReference type="PANTHER" id="PTHR23236:SF51">
    <property type="entry name" value="NUCLEOLAR PROTEIN 6"/>
    <property type="match status" value="1"/>
</dbReference>
<dbReference type="EMBL" id="KN822005">
    <property type="protein sequence ID" value="KIM70373.1"/>
    <property type="molecule type" value="Genomic_DNA"/>
</dbReference>
<dbReference type="InParanoid" id="A0A0C3A9F4"/>
<reference evidence="5 6" key="1">
    <citation type="submission" date="2014-04" db="EMBL/GenBank/DDBJ databases">
        <authorList>
            <consortium name="DOE Joint Genome Institute"/>
            <person name="Kuo A."/>
            <person name="Kohler A."/>
            <person name="Nagy L.G."/>
            <person name="Floudas D."/>
            <person name="Copeland A."/>
            <person name="Barry K.W."/>
            <person name="Cichocki N."/>
            <person name="Veneault-Fourrey C."/>
            <person name="LaButti K."/>
            <person name="Lindquist E.A."/>
            <person name="Lipzen A."/>
            <person name="Lundell T."/>
            <person name="Morin E."/>
            <person name="Murat C."/>
            <person name="Sun H."/>
            <person name="Tunlid A."/>
            <person name="Henrissat B."/>
            <person name="Grigoriev I.V."/>
            <person name="Hibbett D.S."/>
            <person name="Martin F."/>
            <person name="Nordberg H.P."/>
            <person name="Cantor M.N."/>
            <person name="Hua S.X."/>
        </authorList>
    </citation>
    <scope>NUCLEOTIDE SEQUENCE [LARGE SCALE GENOMIC DNA]</scope>
    <source>
        <strain evidence="5 6">Foug A</strain>
    </source>
</reference>
<keyword evidence="1 2" id="KW-0694">RNA-binding</keyword>
<dbReference type="PANTHER" id="PTHR23236">
    <property type="entry name" value="EUKARYOTIC TRANSLATION INITIATION FACTOR 4B/4H"/>
    <property type="match status" value="1"/>
</dbReference>
<feature type="domain" description="RRM" evidence="4">
    <location>
        <begin position="152"/>
        <end position="239"/>
    </location>
</feature>
<feature type="compositionally biased region" description="Basic residues" evidence="3">
    <location>
        <begin position="314"/>
        <end position="326"/>
    </location>
</feature>
<name>A0A0C3A9F4_9AGAM</name>
<dbReference type="STRING" id="1036808.A0A0C3A9F4"/>
<sequence length="340" mass="37191">MLSMPKLTKRAKKAIAFRDRKGKSKRTLETADLENDVPILEHQALAESGVGDAQGEEDEEASTRAIGGDRAGKSKEERGLVGSKRKREAREETQGPGEHHDESKPKRRKGSVGDFVVDAVDGEGEKQSEISKRRFILFLGKILGRCLWSNFSYGVAGNIKYTTTVEAIQAHFSACDTPPTVRLLTPKPSTNKSPTTKLVAKSKGCAFLEFQNRHALQQALKLHHSQLDGRTINVELTAGGGGKGDARLKKLKERNKQLEGQRRKRVKKASSETASGQQIDGARRFSATSGAEQVHDKKRTWSVGQVEGTEIRRGGKKHAKRGKARKPKDLGTGVNSIPVG</sequence>
<dbReference type="SUPFAM" id="SSF54928">
    <property type="entry name" value="RNA-binding domain, RBD"/>
    <property type="match status" value="1"/>
</dbReference>
<evidence type="ECO:0000256" key="1">
    <source>
        <dbReference type="ARBA" id="ARBA00022884"/>
    </source>
</evidence>
<dbReference type="GO" id="GO:0042274">
    <property type="term" value="P:ribosomal small subunit biogenesis"/>
    <property type="evidence" value="ECO:0007669"/>
    <property type="project" value="TreeGrafter"/>
</dbReference>
<dbReference type="HOGENOM" id="CLU_037639_1_1_1"/>
<keyword evidence="6" id="KW-1185">Reference proteome</keyword>
<dbReference type="InterPro" id="IPR012677">
    <property type="entry name" value="Nucleotide-bd_a/b_plait_sf"/>
</dbReference>
<feature type="region of interest" description="Disordered" evidence="3">
    <location>
        <begin position="1"/>
        <end position="110"/>
    </location>
</feature>
<proteinExistence type="predicted"/>
<dbReference type="PROSITE" id="PS50102">
    <property type="entry name" value="RRM"/>
    <property type="match status" value="1"/>
</dbReference>
<protein>
    <recommendedName>
        <fullName evidence="4">RRM domain-containing protein</fullName>
    </recommendedName>
</protein>
<feature type="region of interest" description="Disordered" evidence="3">
    <location>
        <begin position="254"/>
        <end position="340"/>
    </location>
</feature>
<evidence type="ECO:0000313" key="5">
    <source>
        <dbReference type="EMBL" id="KIM70373.1"/>
    </source>
</evidence>
<dbReference type="InterPro" id="IPR034228">
    <property type="entry name" value="Nop6_RRM"/>
</dbReference>
<dbReference type="OrthoDB" id="167718at2759"/>
<evidence type="ECO:0000256" key="2">
    <source>
        <dbReference type="PROSITE-ProRule" id="PRU00176"/>
    </source>
</evidence>
<feature type="compositionally biased region" description="Basic residues" evidence="3">
    <location>
        <begin position="7"/>
        <end position="25"/>
    </location>
</feature>
<dbReference type="GO" id="GO:0019843">
    <property type="term" value="F:rRNA binding"/>
    <property type="evidence" value="ECO:0007669"/>
    <property type="project" value="TreeGrafter"/>
</dbReference>
<dbReference type="InterPro" id="IPR000504">
    <property type="entry name" value="RRM_dom"/>
</dbReference>
<accession>A0A0C3A9F4</accession>
<dbReference type="InterPro" id="IPR035979">
    <property type="entry name" value="RBD_domain_sf"/>
</dbReference>
<dbReference type="GO" id="GO:0005730">
    <property type="term" value="C:nucleolus"/>
    <property type="evidence" value="ECO:0007669"/>
    <property type="project" value="TreeGrafter"/>
</dbReference>
<dbReference type="SMART" id="SM00360">
    <property type="entry name" value="RRM"/>
    <property type="match status" value="1"/>
</dbReference>